<keyword evidence="1" id="KW-0653">Protein transport</keyword>
<dbReference type="GO" id="GO:0016887">
    <property type="term" value="F:ATP hydrolysis activity"/>
    <property type="evidence" value="ECO:0007669"/>
    <property type="project" value="TreeGrafter"/>
</dbReference>
<dbReference type="Gene3D" id="3.40.50.300">
    <property type="entry name" value="P-loop containing nucleotide triphosphate hydrolases"/>
    <property type="match status" value="1"/>
</dbReference>
<proteinExistence type="predicted"/>
<dbReference type="Pfam" id="PF09177">
    <property type="entry name" value="STX6_10_61_N"/>
    <property type="match status" value="1"/>
</dbReference>
<evidence type="ECO:0000256" key="2">
    <source>
        <dbReference type="ARBA" id="ARBA00046280"/>
    </source>
</evidence>
<evidence type="ECO:0000313" key="4">
    <source>
        <dbReference type="EMBL" id="CAI9300209.1"/>
    </source>
</evidence>
<keyword evidence="5" id="KW-1185">Reference proteome</keyword>
<dbReference type="AlphaFoldDB" id="A0AA35ZWH7"/>
<dbReference type="InterPro" id="IPR015260">
    <property type="entry name" value="Syntaxin-6/10/61_N"/>
</dbReference>
<dbReference type="EMBL" id="OX465084">
    <property type="protein sequence ID" value="CAI9300209.1"/>
    <property type="molecule type" value="Genomic_DNA"/>
</dbReference>
<dbReference type="GO" id="GO:0016558">
    <property type="term" value="P:protein import into peroxisome matrix"/>
    <property type="evidence" value="ECO:0007669"/>
    <property type="project" value="TreeGrafter"/>
</dbReference>
<evidence type="ECO:0000259" key="3">
    <source>
        <dbReference type="Pfam" id="PF09177"/>
    </source>
</evidence>
<organism evidence="4 5">
    <name type="scientific">Lactuca saligna</name>
    <name type="common">Willowleaf lettuce</name>
    <dbReference type="NCBI Taxonomy" id="75948"/>
    <lineage>
        <taxon>Eukaryota</taxon>
        <taxon>Viridiplantae</taxon>
        <taxon>Streptophyta</taxon>
        <taxon>Embryophyta</taxon>
        <taxon>Tracheophyta</taxon>
        <taxon>Spermatophyta</taxon>
        <taxon>Magnoliopsida</taxon>
        <taxon>eudicotyledons</taxon>
        <taxon>Gunneridae</taxon>
        <taxon>Pentapetalae</taxon>
        <taxon>asterids</taxon>
        <taxon>campanulids</taxon>
        <taxon>Asterales</taxon>
        <taxon>Asteraceae</taxon>
        <taxon>Cichorioideae</taxon>
        <taxon>Cichorieae</taxon>
        <taxon>Lactucinae</taxon>
        <taxon>Lactuca</taxon>
    </lineage>
</organism>
<dbReference type="SUPFAM" id="SSF52540">
    <property type="entry name" value="P-loop containing nucleoside triphosphate hydrolases"/>
    <property type="match status" value="2"/>
</dbReference>
<dbReference type="Gene3D" id="1.20.58.90">
    <property type="match status" value="1"/>
</dbReference>
<dbReference type="InterPro" id="IPR050168">
    <property type="entry name" value="AAA_ATPase_domain"/>
</dbReference>
<gene>
    <name evidence="4" type="ORF">LSALG_LOCUS38863</name>
</gene>
<sequence>MEATVAPKKKDATPVTLGMEDNNDEWGSFTSLWRRRRSPLHSTIPTFTLYASQGFFFRNFDAFGNLSSNDGSQTDQVGMNSEVASVIMEFTEPFRQDDDYENEEEEAEHMNTVNTHPVLLVAAIDNSEGLPPTIRRCFNHETKMGGLTEDQRVEMLSQSLHLISELVPDTCTEDVVKDMFGQTFGFMPRDIRALVADASSSLIPIMAVALRSWVTAKNSWSKLWSGQRKGMHRLWGIPRCVANVKWEDVGELEDVKKSILDTVQLPFLHKDLFSYGLRNASGVLLYDPPGTGKGSFHEWERISGEQSWLRKELLSNCESIEWQVDELEKTIFVATRDPSLYGIKQLELEKRRKCTTTAPIQEKIIEDLGSEMESTSNHLDFVQLCGSNPSEGVFVGLLLSMSLTTVV</sequence>
<dbReference type="Proteomes" id="UP001177003">
    <property type="component" value="Chromosome 8"/>
</dbReference>
<name>A0AA35ZWH7_LACSI</name>
<protein>
    <recommendedName>
        <fullName evidence="3">Syntaxin 6/10/61 N-terminal domain-containing protein</fullName>
    </recommendedName>
</protein>
<accession>A0AA35ZWH7</accession>
<evidence type="ECO:0000313" key="5">
    <source>
        <dbReference type="Proteomes" id="UP001177003"/>
    </source>
</evidence>
<evidence type="ECO:0000256" key="1">
    <source>
        <dbReference type="ARBA" id="ARBA00022927"/>
    </source>
</evidence>
<comment type="subcellular location">
    <subcellularLocation>
        <location evidence="2">Endomembrane system</location>
        <topology evidence="2">Single-pass type IV membrane protein</topology>
    </subcellularLocation>
</comment>
<reference evidence="4" key="1">
    <citation type="submission" date="2023-04" db="EMBL/GenBank/DDBJ databases">
        <authorList>
            <person name="Vijverberg K."/>
            <person name="Xiong W."/>
            <person name="Schranz E."/>
        </authorList>
    </citation>
    <scope>NUCLEOTIDE SEQUENCE</scope>
</reference>
<dbReference type="GO" id="GO:0005778">
    <property type="term" value="C:peroxisomal membrane"/>
    <property type="evidence" value="ECO:0007669"/>
    <property type="project" value="TreeGrafter"/>
</dbReference>
<dbReference type="GO" id="GO:0012505">
    <property type="term" value="C:endomembrane system"/>
    <property type="evidence" value="ECO:0007669"/>
    <property type="project" value="UniProtKB-SubCell"/>
</dbReference>
<dbReference type="SUPFAM" id="SSF47661">
    <property type="entry name" value="t-snare proteins"/>
    <property type="match status" value="1"/>
</dbReference>
<dbReference type="GO" id="GO:0005829">
    <property type="term" value="C:cytosol"/>
    <property type="evidence" value="ECO:0007669"/>
    <property type="project" value="TreeGrafter"/>
</dbReference>
<dbReference type="InterPro" id="IPR010989">
    <property type="entry name" value="SNARE"/>
</dbReference>
<feature type="domain" description="Syntaxin 6/10/61 N-terminal" evidence="3">
    <location>
        <begin position="295"/>
        <end position="357"/>
    </location>
</feature>
<dbReference type="InterPro" id="IPR027417">
    <property type="entry name" value="P-loop_NTPase"/>
</dbReference>
<dbReference type="PANTHER" id="PTHR23077:SF9">
    <property type="entry name" value="PEROXISOMAL ATPASE PEX6"/>
    <property type="match status" value="1"/>
</dbReference>
<dbReference type="GO" id="GO:0048193">
    <property type="term" value="P:Golgi vesicle transport"/>
    <property type="evidence" value="ECO:0007669"/>
    <property type="project" value="InterPro"/>
</dbReference>
<dbReference type="PANTHER" id="PTHR23077">
    <property type="entry name" value="AAA-FAMILY ATPASE"/>
    <property type="match status" value="1"/>
</dbReference>
<keyword evidence="1" id="KW-0813">Transport</keyword>